<dbReference type="InterPro" id="IPR050834">
    <property type="entry name" value="Glycosyltransf_2"/>
</dbReference>
<reference evidence="2 3" key="1">
    <citation type="journal article" date="2019" name="ISME J.">
        <title>Candidatus Macondimonas diazotrophica, a novel gammaproteobacterial genus dominating crude-oil-contaminated coastal sediments.</title>
        <authorList>
            <person name="Karthikeyan S."/>
            <person name="Konstantinidis K."/>
        </authorList>
    </citation>
    <scope>NUCLEOTIDE SEQUENCE [LARGE SCALE GENOMIC DNA]</scope>
    <source>
        <strain evidence="2 3">KTK01</strain>
    </source>
</reference>
<dbReference type="RefSeq" id="WP_135281720.1">
    <property type="nucleotide sequence ID" value="NZ_SRIO01000007.1"/>
</dbReference>
<sequence length="280" mass="31548">MAEISVLTPAFAAQRRLPSSIARILDQDFEDWEMLIVSDDGVDYQSILAREGIADPRLRFLQTAVRGSGPNVARNLALHAARGRFIAPLDPDDLCDPRRLGCLRALAADHGMAGDNLHVIDEAGSRPGHLVFPLDPPLHFLTIDDLYGIPVPLSFVFHRSLVAGGWDEDMGPGSDILFTLRAMERVERAVIYSEPMHEYRFRPGSIGHGFDTTEGAETAYRCCLQRLREGDLGFRSHRFREAVARLLWHKRRLNRAYRRAIHQGFSGSFLHFLGLWENHA</sequence>
<evidence type="ECO:0000313" key="2">
    <source>
        <dbReference type="EMBL" id="TFZ82733.1"/>
    </source>
</evidence>
<dbReference type="Proteomes" id="UP000297890">
    <property type="component" value="Unassembled WGS sequence"/>
</dbReference>
<organism evidence="2 3">
    <name type="scientific">Candidatus Macondimonas diazotrophica</name>
    <dbReference type="NCBI Taxonomy" id="2305248"/>
    <lineage>
        <taxon>Bacteria</taxon>
        <taxon>Pseudomonadati</taxon>
        <taxon>Pseudomonadota</taxon>
        <taxon>Gammaproteobacteria</taxon>
        <taxon>Chromatiales</taxon>
        <taxon>Ectothiorhodospiraceae</taxon>
        <taxon>Candidatus Macondimonas</taxon>
    </lineage>
</organism>
<dbReference type="Pfam" id="PF00535">
    <property type="entry name" value="Glycos_transf_2"/>
    <property type="match status" value="1"/>
</dbReference>
<dbReference type="EMBL" id="SRIO01000007">
    <property type="protein sequence ID" value="TFZ82733.1"/>
    <property type="molecule type" value="Genomic_DNA"/>
</dbReference>
<comment type="caution">
    <text evidence="2">The sequence shown here is derived from an EMBL/GenBank/DDBJ whole genome shotgun (WGS) entry which is preliminary data.</text>
</comment>
<dbReference type="Gene3D" id="3.90.550.10">
    <property type="entry name" value="Spore Coat Polysaccharide Biosynthesis Protein SpsA, Chain A"/>
    <property type="match status" value="1"/>
</dbReference>
<dbReference type="GO" id="GO:0016740">
    <property type="term" value="F:transferase activity"/>
    <property type="evidence" value="ECO:0007669"/>
    <property type="project" value="UniProtKB-KW"/>
</dbReference>
<accession>A0A4Z0F8P5</accession>
<protein>
    <submittedName>
        <fullName evidence="2">Glycosyltransferase family 2 protein</fullName>
    </submittedName>
</protein>
<dbReference type="PANTHER" id="PTHR43685">
    <property type="entry name" value="GLYCOSYLTRANSFERASE"/>
    <property type="match status" value="1"/>
</dbReference>
<dbReference type="AlphaFoldDB" id="A0A4Z0F8P5"/>
<gene>
    <name evidence="2" type="ORF">E4680_07170</name>
</gene>
<dbReference type="InterPro" id="IPR001173">
    <property type="entry name" value="Glyco_trans_2-like"/>
</dbReference>
<dbReference type="SUPFAM" id="SSF53448">
    <property type="entry name" value="Nucleotide-diphospho-sugar transferases"/>
    <property type="match status" value="1"/>
</dbReference>
<dbReference type="OrthoDB" id="9801954at2"/>
<dbReference type="InterPro" id="IPR029044">
    <property type="entry name" value="Nucleotide-diphossugar_trans"/>
</dbReference>
<keyword evidence="2" id="KW-0808">Transferase</keyword>
<dbReference type="CDD" id="cd00761">
    <property type="entry name" value="Glyco_tranf_GTA_type"/>
    <property type="match status" value="1"/>
</dbReference>
<feature type="domain" description="Glycosyltransferase 2-like" evidence="1">
    <location>
        <begin position="5"/>
        <end position="121"/>
    </location>
</feature>
<name>A0A4Z0F8P5_9GAMM</name>
<keyword evidence="3" id="KW-1185">Reference proteome</keyword>
<proteinExistence type="predicted"/>
<evidence type="ECO:0000259" key="1">
    <source>
        <dbReference type="Pfam" id="PF00535"/>
    </source>
</evidence>
<dbReference type="PANTHER" id="PTHR43685:SF2">
    <property type="entry name" value="GLYCOSYLTRANSFERASE 2-LIKE DOMAIN-CONTAINING PROTEIN"/>
    <property type="match status" value="1"/>
</dbReference>
<evidence type="ECO:0000313" key="3">
    <source>
        <dbReference type="Proteomes" id="UP000297890"/>
    </source>
</evidence>